<dbReference type="Proteomes" id="UP001162992">
    <property type="component" value="Chromosome 6"/>
</dbReference>
<dbReference type="EMBL" id="CM055097">
    <property type="protein sequence ID" value="KAJ7552838.1"/>
    <property type="molecule type" value="Genomic_DNA"/>
</dbReference>
<organism evidence="1 2">
    <name type="scientific">Diphasiastrum complanatum</name>
    <name type="common">Issler's clubmoss</name>
    <name type="synonym">Lycopodium complanatum</name>
    <dbReference type="NCBI Taxonomy" id="34168"/>
    <lineage>
        <taxon>Eukaryota</taxon>
        <taxon>Viridiplantae</taxon>
        <taxon>Streptophyta</taxon>
        <taxon>Embryophyta</taxon>
        <taxon>Tracheophyta</taxon>
        <taxon>Lycopodiopsida</taxon>
        <taxon>Lycopodiales</taxon>
        <taxon>Lycopodiaceae</taxon>
        <taxon>Lycopodioideae</taxon>
        <taxon>Diphasiastrum</taxon>
    </lineage>
</organism>
<proteinExistence type="predicted"/>
<sequence length="982" mass="107857">MDSRISSLFYPNIDGDPGSFPRNNWHLLGKDSPGENFSGKLKPDQLSIGANRKENLSFFSTATNEISGVQPDLATLSASAQMNGEPYISNRDMNIFSSSFPGLFHEKLSLSETEVFGRTFEIAASHYNGEADGDEVFGSMEELESHTIGTLLPDDEDELFAGVTNNFDSALYFNNAEEAEDFDLFSSGGGMELESDSQDSLGGYMNNRRAVDVLACQTGQSGGLASVAGEHPYGEHPSRTLFVRNINSNVEDTELRSLFEQYGAIRTLYTACKHRGFVMISYYDIRAARSAMRALQNKPLRRRKLDIHFSIPKDNPSDKDVNQGTLVVFNLDVSVSNDELRQIFGAYGEVKEIRETPHKRHHKFIEFYDVRSAEAALRALNRSDIAGKRIKLEPSRPGGARRSLMQQLSQELEQEELRPHRQQAHSPLNSSPPVNPSQCLSSNRIPDNGAYRSFHRSIALSTNANTTTSKPVSGRTAAMLSHISSPMRVGSSGNHVGQSNQVENTLFGPSSYGSQPRVTFHHGQSLPEFGIGPTNSGQYSNLPSSILSKVRKEIEVNQLQRAFSGTPSDLSVNHHAGVGVGVPRTSSTLHPGMVTHGSISVSNQQLIWGNSNPNTQHAQSSPPILWSKSLTQSYNHGTQLPAQKHALPGQVVYPSQNHHVGLASSGEPNIINKRYNYYGDFPDASSFLQSSSMGLARVTPRHAVSHQGSHGAVNFGYGMTISGSVDYASPSPSVGVISPQQRARLYPNSGPPLSVLGSADAVNERGRSRRGDTALQADNKKQYQLDLDRILRREDRRTTLMIKNIPNKYTSKMLLAAIDEHHRGTYDFIYLPIDFKNKCNVGYAFINMIDPPCIVPFYQAFNGKKWEKFNSEKVASLAYARIQGKAALVAHFQNSSLMNEDKRCRPILFHSEGPNVGDQEPFPVGINVRTRPNRDQISNGGTHNGSPSSSNSSKDDTALEAGYDVLEGIAQFSLEKDGEGLG</sequence>
<evidence type="ECO:0000313" key="1">
    <source>
        <dbReference type="EMBL" id="KAJ7552838.1"/>
    </source>
</evidence>
<name>A0ACC2DER3_DIPCM</name>
<accession>A0ACC2DER3</accession>
<keyword evidence="2" id="KW-1185">Reference proteome</keyword>
<reference evidence="2" key="1">
    <citation type="journal article" date="2024" name="Proc. Natl. Acad. Sci. U.S.A.">
        <title>Extraordinary preservation of gene collinearity over three hundred million years revealed in homosporous lycophytes.</title>
        <authorList>
            <person name="Li C."/>
            <person name="Wickell D."/>
            <person name="Kuo L.Y."/>
            <person name="Chen X."/>
            <person name="Nie B."/>
            <person name="Liao X."/>
            <person name="Peng D."/>
            <person name="Ji J."/>
            <person name="Jenkins J."/>
            <person name="Williams M."/>
            <person name="Shu S."/>
            <person name="Plott C."/>
            <person name="Barry K."/>
            <person name="Rajasekar S."/>
            <person name="Grimwood J."/>
            <person name="Han X."/>
            <person name="Sun S."/>
            <person name="Hou Z."/>
            <person name="He W."/>
            <person name="Dai G."/>
            <person name="Sun C."/>
            <person name="Schmutz J."/>
            <person name="Leebens-Mack J.H."/>
            <person name="Li F.W."/>
            <person name="Wang L."/>
        </authorList>
    </citation>
    <scope>NUCLEOTIDE SEQUENCE [LARGE SCALE GENOMIC DNA]</scope>
    <source>
        <strain evidence="2">cv. PW_Plant_1</strain>
    </source>
</reference>
<evidence type="ECO:0000313" key="2">
    <source>
        <dbReference type="Proteomes" id="UP001162992"/>
    </source>
</evidence>
<gene>
    <name evidence="1" type="ORF">O6H91_06G072400</name>
</gene>
<protein>
    <submittedName>
        <fullName evidence="1">Uncharacterized protein</fullName>
    </submittedName>
</protein>
<comment type="caution">
    <text evidence="1">The sequence shown here is derived from an EMBL/GenBank/DDBJ whole genome shotgun (WGS) entry which is preliminary data.</text>
</comment>